<dbReference type="CDD" id="cd00158">
    <property type="entry name" value="RHOD"/>
    <property type="match status" value="1"/>
</dbReference>
<dbReference type="GO" id="GO:0008146">
    <property type="term" value="F:sulfotransferase activity"/>
    <property type="evidence" value="ECO:0007669"/>
    <property type="project" value="TreeGrafter"/>
</dbReference>
<evidence type="ECO:0000313" key="6">
    <source>
        <dbReference type="Proteomes" id="UP000249169"/>
    </source>
</evidence>
<dbReference type="Gene3D" id="3.40.250.10">
    <property type="entry name" value="Rhodanese-like domain"/>
    <property type="match status" value="1"/>
</dbReference>
<dbReference type="InterPro" id="IPR000594">
    <property type="entry name" value="ThiF_NAD_FAD-bd"/>
</dbReference>
<dbReference type="Pfam" id="PF00899">
    <property type="entry name" value="ThiF"/>
    <property type="match status" value="1"/>
</dbReference>
<dbReference type="GO" id="GO:0008641">
    <property type="term" value="F:ubiquitin-like modifier activating enzyme activity"/>
    <property type="evidence" value="ECO:0007669"/>
    <property type="project" value="InterPro"/>
</dbReference>
<keyword evidence="1 5" id="KW-0808">Transferase</keyword>
<dbReference type="InterPro" id="IPR045886">
    <property type="entry name" value="ThiF/MoeB/HesA"/>
</dbReference>
<comment type="caution">
    <text evidence="5">The sequence shown here is derived from an EMBL/GenBank/DDBJ whole genome shotgun (WGS) entry which is preliminary data.</text>
</comment>
<dbReference type="GO" id="GO:0016779">
    <property type="term" value="F:nucleotidyltransferase activity"/>
    <property type="evidence" value="ECO:0007669"/>
    <property type="project" value="UniProtKB-KW"/>
</dbReference>
<keyword evidence="6" id="KW-1185">Reference proteome</keyword>
<protein>
    <submittedName>
        <fullName evidence="5">Molybdopterin-synthase adenylyltransferase MoeB</fullName>
    </submittedName>
</protein>
<dbReference type="PANTHER" id="PTHR10953">
    <property type="entry name" value="UBIQUITIN-ACTIVATING ENZYME E1"/>
    <property type="match status" value="1"/>
</dbReference>
<dbReference type="OrthoDB" id="9804286at2"/>
<evidence type="ECO:0000313" key="5">
    <source>
        <dbReference type="EMBL" id="RAL23559.1"/>
    </source>
</evidence>
<feature type="domain" description="Rhodanese" evidence="4">
    <location>
        <begin position="49"/>
        <end position="139"/>
    </location>
</feature>
<dbReference type="FunFam" id="3.40.50.720:FF:000033">
    <property type="entry name" value="Adenylyltransferase and sulfurtransferase MOCS3"/>
    <property type="match status" value="1"/>
</dbReference>
<evidence type="ECO:0000256" key="2">
    <source>
        <dbReference type="ARBA" id="ARBA00022741"/>
    </source>
</evidence>
<evidence type="ECO:0000256" key="3">
    <source>
        <dbReference type="ARBA" id="ARBA00022840"/>
    </source>
</evidence>
<dbReference type="AlphaFoldDB" id="A0A328CAM8"/>
<keyword evidence="3" id="KW-0067">ATP-binding</keyword>
<dbReference type="SUPFAM" id="SSF52821">
    <property type="entry name" value="Rhodanese/Cell cycle control phosphatase"/>
    <property type="match status" value="1"/>
</dbReference>
<organism evidence="5 6">
    <name type="scientific">Lujinxingia litoralis</name>
    <dbReference type="NCBI Taxonomy" id="2211119"/>
    <lineage>
        <taxon>Bacteria</taxon>
        <taxon>Deltaproteobacteria</taxon>
        <taxon>Bradymonadales</taxon>
        <taxon>Lujinxingiaceae</taxon>
        <taxon>Lujinxingia</taxon>
    </lineage>
</organism>
<dbReference type="EMBL" id="QHKO01000002">
    <property type="protein sequence ID" value="RAL23559.1"/>
    <property type="molecule type" value="Genomic_DNA"/>
</dbReference>
<dbReference type="CDD" id="cd00757">
    <property type="entry name" value="ThiF_MoeB_HesA_family"/>
    <property type="match status" value="1"/>
</dbReference>
<dbReference type="PANTHER" id="PTHR10953:SF102">
    <property type="entry name" value="ADENYLYLTRANSFERASE AND SULFURTRANSFERASE MOCS3"/>
    <property type="match status" value="1"/>
</dbReference>
<name>A0A328CAM8_9DELT</name>
<gene>
    <name evidence="5" type="primary">moeB</name>
    <name evidence="5" type="ORF">DL240_05210</name>
</gene>
<accession>A0A328CAM8</accession>
<dbReference type="SUPFAM" id="SSF69572">
    <property type="entry name" value="Activating enzymes of the ubiquitin-like proteins"/>
    <property type="match status" value="1"/>
</dbReference>
<sequence length="406" mass="44453">MLWPRFNAPLTATTALEESIVATFDELIERVKANIVETDTHAVRALQTSDDPTVIIDVREREEFVDGHIEGAEFIPRGQLDLKIESAVPNRDTPIVLYCAGGTRSALATRSLQELGYTNVKSMSGGFTAWKRSGFPVHIAKTMSPEQLSRYSRHLIIPEIGEKGQRKLLDSRVLLLGAGGLGSPAAMYLAAAGVGTIGLIDSDVVDRSNLQRQILHTDESVGTPKVESARARINALNPDVEVKTYDTWLSSENVLEIFEGYDVVVDGGDNFATRYLVNDACVRLGIPNVHGSVYRFEGQVTSFVPHQGPCYRCLYPEPPPPELAPSCQEAGVLGVLPGVIGILQAIEVIKLLVDVGEPLAGRLLTFDGLKSQFRELKLRRDPECSMCGEHAEWNGFIDYEVFCSVS</sequence>
<dbReference type="Gene3D" id="3.40.50.720">
    <property type="entry name" value="NAD(P)-binding Rossmann-like Domain"/>
    <property type="match status" value="1"/>
</dbReference>
<dbReference type="GO" id="GO:0004792">
    <property type="term" value="F:thiosulfate-cyanide sulfurtransferase activity"/>
    <property type="evidence" value="ECO:0007669"/>
    <property type="project" value="TreeGrafter"/>
</dbReference>
<dbReference type="SMART" id="SM00450">
    <property type="entry name" value="RHOD"/>
    <property type="match status" value="1"/>
</dbReference>
<dbReference type="GO" id="GO:0005829">
    <property type="term" value="C:cytosol"/>
    <property type="evidence" value="ECO:0007669"/>
    <property type="project" value="TreeGrafter"/>
</dbReference>
<dbReference type="Pfam" id="PF00581">
    <property type="entry name" value="Rhodanese"/>
    <property type="match status" value="1"/>
</dbReference>
<dbReference type="NCBIfam" id="NF004281">
    <property type="entry name" value="PRK05690.1"/>
    <property type="match status" value="1"/>
</dbReference>
<dbReference type="NCBIfam" id="NF006444">
    <property type="entry name" value="PRK08762.1"/>
    <property type="match status" value="1"/>
</dbReference>
<dbReference type="InterPro" id="IPR036873">
    <property type="entry name" value="Rhodanese-like_dom_sf"/>
</dbReference>
<dbReference type="Proteomes" id="UP000249169">
    <property type="component" value="Unassembled WGS sequence"/>
</dbReference>
<dbReference type="GO" id="GO:0005524">
    <property type="term" value="F:ATP binding"/>
    <property type="evidence" value="ECO:0007669"/>
    <property type="project" value="UniProtKB-KW"/>
</dbReference>
<keyword evidence="5" id="KW-0548">Nucleotidyltransferase</keyword>
<dbReference type="InterPro" id="IPR001763">
    <property type="entry name" value="Rhodanese-like_dom"/>
</dbReference>
<proteinExistence type="predicted"/>
<dbReference type="PROSITE" id="PS50206">
    <property type="entry name" value="RHODANESE_3"/>
    <property type="match status" value="1"/>
</dbReference>
<evidence type="ECO:0000256" key="1">
    <source>
        <dbReference type="ARBA" id="ARBA00022679"/>
    </source>
</evidence>
<evidence type="ECO:0000259" key="4">
    <source>
        <dbReference type="PROSITE" id="PS50206"/>
    </source>
</evidence>
<keyword evidence="2" id="KW-0547">Nucleotide-binding</keyword>
<reference evidence="5 6" key="1">
    <citation type="submission" date="2018-05" db="EMBL/GenBank/DDBJ databases">
        <title>Lujinxingia marina gen. nov. sp. nov., a new facultative anaerobic member of the class Deltaproteobacteria, and proposal of Lujinxingaceae fam. nov.</title>
        <authorList>
            <person name="Li C.-M."/>
        </authorList>
    </citation>
    <scope>NUCLEOTIDE SEQUENCE [LARGE SCALE GENOMIC DNA]</scope>
    <source>
        <strain evidence="5 6">B210</strain>
    </source>
</reference>
<dbReference type="InterPro" id="IPR035985">
    <property type="entry name" value="Ubiquitin-activating_enz"/>
</dbReference>